<keyword evidence="3" id="KW-1185">Reference proteome</keyword>
<dbReference type="Proteomes" id="UP000244929">
    <property type="component" value="Chromosome"/>
</dbReference>
<dbReference type="InterPro" id="IPR036736">
    <property type="entry name" value="ACP-like_sf"/>
</dbReference>
<protein>
    <submittedName>
        <fullName evidence="2">Acyl carrier protein</fullName>
    </submittedName>
</protein>
<dbReference type="SUPFAM" id="SSF47336">
    <property type="entry name" value="ACP-like"/>
    <property type="match status" value="1"/>
</dbReference>
<accession>A0A2S1QXK3</accession>
<dbReference type="Pfam" id="PF00550">
    <property type="entry name" value="PP-binding"/>
    <property type="match status" value="1"/>
</dbReference>
<dbReference type="OrthoDB" id="9811033at2"/>
<gene>
    <name evidence="2" type="ORF">HYN59_08370</name>
</gene>
<proteinExistence type="predicted"/>
<evidence type="ECO:0000313" key="3">
    <source>
        <dbReference type="Proteomes" id="UP000244929"/>
    </source>
</evidence>
<sequence length="74" mass="8665">MEDKFIDALKEALEMEDQEINFDDNFRDYDTWDSLSRLSLIAVLDSEFDVQIEDAKFAKLITVRDLYNAVVPTE</sequence>
<reference evidence="2 3" key="1">
    <citation type="submission" date="2018-04" db="EMBL/GenBank/DDBJ databases">
        <title>Genome sequencing of Flavobacterium sp. HYN0059.</title>
        <authorList>
            <person name="Yi H."/>
            <person name="Baek C."/>
        </authorList>
    </citation>
    <scope>NUCLEOTIDE SEQUENCE [LARGE SCALE GENOMIC DNA]</scope>
    <source>
        <strain evidence="2 3">HYN0059</strain>
    </source>
</reference>
<dbReference type="Gene3D" id="1.10.1200.10">
    <property type="entry name" value="ACP-like"/>
    <property type="match status" value="1"/>
</dbReference>
<dbReference type="PROSITE" id="PS50075">
    <property type="entry name" value="CARRIER"/>
    <property type="match status" value="1"/>
</dbReference>
<dbReference type="AlphaFoldDB" id="A0A2S1QXK3"/>
<evidence type="ECO:0000313" key="2">
    <source>
        <dbReference type="EMBL" id="AWH85136.1"/>
    </source>
</evidence>
<dbReference type="EMBL" id="CP029186">
    <property type="protein sequence ID" value="AWH85136.1"/>
    <property type="molecule type" value="Genomic_DNA"/>
</dbReference>
<organism evidence="2 3">
    <name type="scientific">Flavobacterium album</name>
    <dbReference type="NCBI Taxonomy" id="2175091"/>
    <lineage>
        <taxon>Bacteria</taxon>
        <taxon>Pseudomonadati</taxon>
        <taxon>Bacteroidota</taxon>
        <taxon>Flavobacteriia</taxon>
        <taxon>Flavobacteriales</taxon>
        <taxon>Flavobacteriaceae</taxon>
        <taxon>Flavobacterium</taxon>
    </lineage>
</organism>
<dbReference type="KEGG" id="falb:HYN59_08370"/>
<feature type="domain" description="Carrier" evidence="1">
    <location>
        <begin position="1"/>
        <end position="74"/>
    </location>
</feature>
<evidence type="ECO:0000259" key="1">
    <source>
        <dbReference type="PROSITE" id="PS50075"/>
    </source>
</evidence>
<dbReference type="InterPro" id="IPR009081">
    <property type="entry name" value="PP-bd_ACP"/>
</dbReference>
<name>A0A2S1QXK3_9FLAO</name>
<dbReference type="RefSeq" id="WP_108777840.1">
    <property type="nucleotide sequence ID" value="NZ_CP029186.1"/>
</dbReference>